<gene>
    <name evidence="6" type="ORF">IAA98_08610</name>
</gene>
<sequence>MATTIAARATIPDWDRARDRITHQTWATKVWEALLSETERWRDHLVIAGPDEPSAWTHHYFCDDDGTRLTFDPDLPHEHRCPTCSRVYDDELRIGAWRTTHHNAVAAQVQRDAVIMRLHPDPEAVAAAREELQSVITRYGNDYDAYPAHGHHAGIGKVLPQCLDESIWAISLLRAVRWVADDLDPDTLAAADRLAGGVRDLLRPQVSMIHNIHCWMLAALAECAIRLDDAELMDFTATSPFGAFAQLQQGFRPEGLWFEINPHYHYYTVDAVLAWLEAYGVASVPDELQAIVRRAVTAPALLAYSDHLVPAYADGWPDTPITNFTRHAEKAIGLLGPDGIDLSAFLPTGTRRDTEAALLHGPDQVHPPEDPTPATSFSWPGAGIALLRSPAARIVMRSGPDSGGHDHRDKLAIDIETAGGWRSLDLGTSGYGAEFTRWMRSPGAHSTAFVGAGPQPACDGRIDEFSDRRVVGSTSWPGCRMRRELALGDDGWYDLLEVDLDRADEITWVLHGDGSVVSVPPRTPATVPDHLSELQLGWLESFGQLQPEDGRLYVTWDRPGAPDLVVQVPQGFRCWAGEGPGNPSGHPLGTVVISGYAQSAAFSVRASVGG</sequence>
<evidence type="ECO:0000256" key="4">
    <source>
        <dbReference type="ARBA" id="ARBA00023239"/>
    </source>
</evidence>
<dbReference type="InterPro" id="IPR008929">
    <property type="entry name" value="Chondroitin_lyas"/>
</dbReference>
<evidence type="ECO:0000313" key="7">
    <source>
        <dbReference type="Proteomes" id="UP000886842"/>
    </source>
</evidence>
<dbReference type="Gene3D" id="2.70.98.70">
    <property type="match status" value="1"/>
</dbReference>
<keyword evidence="2" id="KW-0732">Signal</keyword>
<reference evidence="6" key="1">
    <citation type="submission" date="2020-10" db="EMBL/GenBank/DDBJ databases">
        <authorList>
            <person name="Gilroy R."/>
        </authorList>
    </citation>
    <scope>NUCLEOTIDE SEQUENCE</scope>
    <source>
        <strain evidence="6">ChiGjej1B1-24693</strain>
    </source>
</reference>
<dbReference type="SUPFAM" id="SSF48230">
    <property type="entry name" value="Chondroitin AC/alginate lyase"/>
    <property type="match status" value="1"/>
</dbReference>
<proteinExistence type="predicted"/>
<dbReference type="Proteomes" id="UP000886842">
    <property type="component" value="Unassembled WGS sequence"/>
</dbReference>
<evidence type="ECO:0000256" key="2">
    <source>
        <dbReference type="ARBA" id="ARBA00022729"/>
    </source>
</evidence>
<name>A0A9D1KMM3_9ACTN</name>
<dbReference type="InterPro" id="IPR012480">
    <property type="entry name" value="Hepar_II_III_C"/>
</dbReference>
<dbReference type="PANTHER" id="PTHR39210">
    <property type="entry name" value="HEPARIN-SULFATE LYASE"/>
    <property type="match status" value="1"/>
</dbReference>
<dbReference type="PANTHER" id="PTHR39210:SF1">
    <property type="entry name" value="HEPARIN-SULFATE LYASE"/>
    <property type="match status" value="1"/>
</dbReference>
<evidence type="ECO:0000259" key="5">
    <source>
        <dbReference type="Pfam" id="PF07940"/>
    </source>
</evidence>
<organism evidence="6 7">
    <name type="scientific">Candidatus Avipropionibacterium avicola</name>
    <dbReference type="NCBI Taxonomy" id="2840701"/>
    <lineage>
        <taxon>Bacteria</taxon>
        <taxon>Bacillati</taxon>
        <taxon>Actinomycetota</taxon>
        <taxon>Actinomycetes</taxon>
        <taxon>Propionibacteriales</taxon>
        <taxon>Propionibacteriaceae</taxon>
        <taxon>Propionibacteriaceae incertae sedis</taxon>
        <taxon>Candidatus Avipropionibacterium</taxon>
    </lineage>
</organism>
<keyword evidence="3" id="KW-0574">Periplasm</keyword>
<protein>
    <submittedName>
        <fullName evidence="6">Heparinase II/III family protein</fullName>
    </submittedName>
</protein>
<dbReference type="Gene3D" id="1.50.10.100">
    <property type="entry name" value="Chondroitin AC/alginate lyase"/>
    <property type="match status" value="1"/>
</dbReference>
<dbReference type="AlphaFoldDB" id="A0A9D1KMM3"/>
<evidence type="ECO:0000313" key="6">
    <source>
        <dbReference type="EMBL" id="HIT75631.1"/>
    </source>
</evidence>
<dbReference type="EMBL" id="DVLP01000257">
    <property type="protein sequence ID" value="HIT75631.1"/>
    <property type="molecule type" value="Genomic_DNA"/>
</dbReference>
<comment type="subcellular location">
    <subcellularLocation>
        <location evidence="1">Periplasm</location>
    </subcellularLocation>
</comment>
<dbReference type="Pfam" id="PF07940">
    <property type="entry name" value="Hepar_II_III_C"/>
    <property type="match status" value="1"/>
</dbReference>
<dbReference type="GO" id="GO:0016829">
    <property type="term" value="F:lyase activity"/>
    <property type="evidence" value="ECO:0007669"/>
    <property type="project" value="UniProtKB-KW"/>
</dbReference>
<evidence type="ECO:0000256" key="1">
    <source>
        <dbReference type="ARBA" id="ARBA00004418"/>
    </source>
</evidence>
<dbReference type="GO" id="GO:0042597">
    <property type="term" value="C:periplasmic space"/>
    <property type="evidence" value="ECO:0007669"/>
    <property type="project" value="UniProtKB-SubCell"/>
</dbReference>
<evidence type="ECO:0000256" key="3">
    <source>
        <dbReference type="ARBA" id="ARBA00022764"/>
    </source>
</evidence>
<feature type="domain" description="Heparinase II/III-like C-terminal" evidence="5">
    <location>
        <begin position="373"/>
        <end position="456"/>
    </location>
</feature>
<keyword evidence="4" id="KW-0456">Lyase</keyword>
<comment type="caution">
    <text evidence="6">The sequence shown here is derived from an EMBL/GenBank/DDBJ whole genome shotgun (WGS) entry which is preliminary data.</text>
</comment>
<accession>A0A9D1KMM3</accession>
<reference evidence="6" key="2">
    <citation type="journal article" date="2021" name="PeerJ">
        <title>Extensive microbial diversity within the chicken gut microbiome revealed by metagenomics and culture.</title>
        <authorList>
            <person name="Gilroy R."/>
            <person name="Ravi A."/>
            <person name="Getino M."/>
            <person name="Pursley I."/>
            <person name="Horton D.L."/>
            <person name="Alikhan N.F."/>
            <person name="Baker D."/>
            <person name="Gharbi K."/>
            <person name="Hall N."/>
            <person name="Watson M."/>
            <person name="Adriaenssens E.M."/>
            <person name="Foster-Nyarko E."/>
            <person name="Jarju S."/>
            <person name="Secka A."/>
            <person name="Antonio M."/>
            <person name="Oren A."/>
            <person name="Chaudhuri R.R."/>
            <person name="La Ragione R."/>
            <person name="Hildebrand F."/>
            <person name="Pallen M.J."/>
        </authorList>
    </citation>
    <scope>NUCLEOTIDE SEQUENCE</scope>
    <source>
        <strain evidence="6">ChiGjej1B1-24693</strain>
    </source>
</reference>